<evidence type="ECO:0000313" key="13">
    <source>
        <dbReference type="Proteomes" id="UP000253834"/>
    </source>
</evidence>
<protein>
    <recommendedName>
        <fullName evidence="3">histidine kinase</fullName>
        <ecNumber evidence="3">2.7.13.3</ecNumber>
    </recommendedName>
</protein>
<dbReference type="PANTHER" id="PTHR45453:SF1">
    <property type="entry name" value="PHOSPHATE REGULON SENSOR PROTEIN PHOR"/>
    <property type="match status" value="1"/>
</dbReference>
<evidence type="ECO:0000259" key="11">
    <source>
        <dbReference type="PROSITE" id="PS50109"/>
    </source>
</evidence>
<dbReference type="Gene3D" id="3.30.565.10">
    <property type="entry name" value="Histidine kinase-like ATPase, C-terminal domain"/>
    <property type="match status" value="1"/>
</dbReference>
<dbReference type="Gene3D" id="1.10.287.130">
    <property type="match status" value="1"/>
</dbReference>
<dbReference type="CDD" id="cd00082">
    <property type="entry name" value="HisKA"/>
    <property type="match status" value="1"/>
</dbReference>
<evidence type="ECO:0000256" key="7">
    <source>
        <dbReference type="ARBA" id="ARBA00022777"/>
    </source>
</evidence>
<keyword evidence="10" id="KW-0812">Transmembrane</keyword>
<dbReference type="GO" id="GO:0004721">
    <property type="term" value="F:phosphoprotein phosphatase activity"/>
    <property type="evidence" value="ECO:0007669"/>
    <property type="project" value="TreeGrafter"/>
</dbReference>
<dbReference type="Pfam" id="PF00512">
    <property type="entry name" value="HisKA"/>
    <property type="match status" value="1"/>
</dbReference>
<keyword evidence="9" id="KW-0902">Two-component regulatory system</keyword>
<dbReference type="SMART" id="SM00388">
    <property type="entry name" value="HisKA"/>
    <property type="match status" value="1"/>
</dbReference>
<dbReference type="GO" id="GO:0005524">
    <property type="term" value="F:ATP binding"/>
    <property type="evidence" value="ECO:0007669"/>
    <property type="project" value="UniProtKB-KW"/>
</dbReference>
<feature type="domain" description="Histidine kinase" evidence="11">
    <location>
        <begin position="155"/>
        <end position="377"/>
    </location>
</feature>
<gene>
    <name evidence="12" type="ORF">CIB87_04940</name>
</gene>
<dbReference type="GO" id="GO:0016036">
    <property type="term" value="P:cellular response to phosphate starvation"/>
    <property type="evidence" value="ECO:0007669"/>
    <property type="project" value="TreeGrafter"/>
</dbReference>
<dbReference type="EC" id="2.7.13.3" evidence="3"/>
<dbReference type="CDD" id="cd00075">
    <property type="entry name" value="HATPase"/>
    <property type="match status" value="1"/>
</dbReference>
<accession>A0AA86LSV1</accession>
<dbReference type="InterPro" id="IPR003661">
    <property type="entry name" value="HisK_dim/P_dom"/>
</dbReference>
<evidence type="ECO:0000256" key="6">
    <source>
        <dbReference type="ARBA" id="ARBA00022741"/>
    </source>
</evidence>
<evidence type="ECO:0000256" key="9">
    <source>
        <dbReference type="ARBA" id="ARBA00023012"/>
    </source>
</evidence>
<comment type="catalytic activity">
    <reaction evidence="1">
        <text>ATP + protein L-histidine = ADP + protein N-phospho-L-histidine.</text>
        <dbReference type="EC" id="2.7.13.3"/>
    </reaction>
</comment>
<dbReference type="InterPro" id="IPR036890">
    <property type="entry name" value="HATPase_C_sf"/>
</dbReference>
<dbReference type="InterPro" id="IPR005467">
    <property type="entry name" value="His_kinase_dom"/>
</dbReference>
<keyword evidence="5" id="KW-0808">Transferase</keyword>
<organism evidence="12 13">
    <name type="scientific">Priestia megaterium</name>
    <name type="common">Bacillus megaterium</name>
    <dbReference type="NCBI Taxonomy" id="1404"/>
    <lineage>
        <taxon>Bacteria</taxon>
        <taxon>Bacillati</taxon>
        <taxon>Bacillota</taxon>
        <taxon>Bacilli</taxon>
        <taxon>Bacillales</taxon>
        <taxon>Bacillaceae</taxon>
        <taxon>Priestia</taxon>
    </lineage>
</organism>
<dbReference type="InterPro" id="IPR003594">
    <property type="entry name" value="HATPase_dom"/>
</dbReference>
<dbReference type="SMART" id="SM00387">
    <property type="entry name" value="HATPase_c"/>
    <property type="match status" value="1"/>
</dbReference>
<keyword evidence="10" id="KW-0472">Membrane</keyword>
<keyword evidence="4" id="KW-0597">Phosphoprotein</keyword>
<comment type="subcellular location">
    <subcellularLocation>
        <location evidence="2">Membrane</location>
    </subcellularLocation>
</comment>
<keyword evidence="7" id="KW-0418">Kinase</keyword>
<evidence type="ECO:0000256" key="2">
    <source>
        <dbReference type="ARBA" id="ARBA00004370"/>
    </source>
</evidence>
<feature type="transmembrane region" description="Helical" evidence="10">
    <location>
        <begin position="12"/>
        <end position="33"/>
    </location>
</feature>
<evidence type="ECO:0000256" key="5">
    <source>
        <dbReference type="ARBA" id="ARBA00022679"/>
    </source>
</evidence>
<evidence type="ECO:0000256" key="8">
    <source>
        <dbReference type="ARBA" id="ARBA00022840"/>
    </source>
</evidence>
<reference evidence="12 13" key="1">
    <citation type="submission" date="2017-07" db="EMBL/GenBank/DDBJ databases">
        <title>Isolation and development of strain Bacillus megaterium SR7 for enhanced growth and metabolite production under supercritical carbon dioxide.</title>
        <authorList>
            <person name="Freedman A.J.E."/>
            <person name="Peet K.C."/>
            <person name="Boock J.T."/>
            <person name="Penn K."/>
            <person name="Prather K.L.J."/>
            <person name="Thompson J.R."/>
        </authorList>
    </citation>
    <scope>NUCLEOTIDE SEQUENCE [LARGE SCALE GENOMIC DNA]</scope>
    <source>
        <strain evidence="12 13">SR7</strain>
    </source>
</reference>
<feature type="transmembrane region" description="Helical" evidence="10">
    <location>
        <begin position="53"/>
        <end position="72"/>
    </location>
</feature>
<dbReference type="InterPro" id="IPR004358">
    <property type="entry name" value="Sig_transdc_His_kin-like_C"/>
</dbReference>
<evidence type="ECO:0000256" key="3">
    <source>
        <dbReference type="ARBA" id="ARBA00012438"/>
    </source>
</evidence>
<dbReference type="PROSITE" id="PS50109">
    <property type="entry name" value="HIS_KIN"/>
    <property type="match status" value="1"/>
</dbReference>
<keyword evidence="10" id="KW-1133">Transmembrane helix</keyword>
<name>A0AA86LSV1_PRIMG</name>
<evidence type="ECO:0000256" key="10">
    <source>
        <dbReference type="SAM" id="Phobius"/>
    </source>
</evidence>
<evidence type="ECO:0000256" key="1">
    <source>
        <dbReference type="ARBA" id="ARBA00000085"/>
    </source>
</evidence>
<dbReference type="Pfam" id="PF02518">
    <property type="entry name" value="HATPase_c"/>
    <property type="match status" value="1"/>
</dbReference>
<dbReference type="Proteomes" id="UP000253834">
    <property type="component" value="Chromosome"/>
</dbReference>
<sequence>MNLRNKLAKQFLIFLCFLTFVITLCIFVSSTYMDFVLKDVSSNSVPIKYQIQFMVMLGVICLLAVVMVAFIFGKLFGSPLLHISSWLQNLANNKLEEPKGNKGIPASQRLNGQLKQTYKVYDDVIADLYKLTDTLKSSDLERKKLEKTREEWMTGISHDLKTPISVVKGYAALLANKDYRWSSKEIREFSSIIHGRMDYMERLVEDFNLTFQLKNDALPMKLELCNLVELVRQAIVDIANDPQVENQYEFSYEPTLEALYRKVDPKLFKRAMINLISNAVKHNSPGTIIRISIQKKNNNQGVSLIHIIVQDNGIGMDEVTIKNLFNRYYIGSNSPERKGSTGLGMTISNEIIQAHGGKIEVDSILDEGTTCTISFIE</sequence>
<dbReference type="GO" id="GO:0000155">
    <property type="term" value="F:phosphorelay sensor kinase activity"/>
    <property type="evidence" value="ECO:0007669"/>
    <property type="project" value="InterPro"/>
</dbReference>
<dbReference type="PRINTS" id="PR00344">
    <property type="entry name" value="BCTRLSENSOR"/>
</dbReference>
<dbReference type="AlphaFoldDB" id="A0AA86LSV1"/>
<keyword evidence="8" id="KW-0067">ATP-binding</keyword>
<dbReference type="RefSeq" id="WP_114894683.1">
    <property type="nucleotide sequence ID" value="NZ_CP022674.1"/>
</dbReference>
<dbReference type="InterPro" id="IPR050351">
    <property type="entry name" value="BphY/WalK/GraS-like"/>
</dbReference>
<evidence type="ECO:0000256" key="4">
    <source>
        <dbReference type="ARBA" id="ARBA00022553"/>
    </source>
</evidence>
<dbReference type="SUPFAM" id="SSF55874">
    <property type="entry name" value="ATPase domain of HSP90 chaperone/DNA topoisomerase II/histidine kinase"/>
    <property type="match status" value="1"/>
</dbReference>
<keyword evidence="6" id="KW-0547">Nucleotide-binding</keyword>
<dbReference type="GO" id="GO:0005886">
    <property type="term" value="C:plasma membrane"/>
    <property type="evidence" value="ECO:0007669"/>
    <property type="project" value="TreeGrafter"/>
</dbReference>
<dbReference type="InterPro" id="IPR036097">
    <property type="entry name" value="HisK_dim/P_sf"/>
</dbReference>
<dbReference type="SUPFAM" id="SSF47384">
    <property type="entry name" value="Homodimeric domain of signal transducing histidine kinase"/>
    <property type="match status" value="1"/>
</dbReference>
<dbReference type="PANTHER" id="PTHR45453">
    <property type="entry name" value="PHOSPHATE REGULON SENSOR PROTEIN PHOR"/>
    <property type="match status" value="1"/>
</dbReference>
<evidence type="ECO:0000313" key="12">
    <source>
        <dbReference type="EMBL" id="AXI28394.1"/>
    </source>
</evidence>
<proteinExistence type="predicted"/>
<dbReference type="EMBL" id="CP022674">
    <property type="protein sequence ID" value="AXI28394.1"/>
    <property type="molecule type" value="Genomic_DNA"/>
</dbReference>